<evidence type="ECO:0000259" key="6">
    <source>
        <dbReference type="Pfam" id="PF08281"/>
    </source>
</evidence>
<dbReference type="Pfam" id="PF08281">
    <property type="entry name" value="Sigma70_r4_2"/>
    <property type="match status" value="1"/>
</dbReference>
<dbReference type="Gene3D" id="1.10.1740.10">
    <property type="match status" value="1"/>
</dbReference>
<evidence type="ECO:0000256" key="3">
    <source>
        <dbReference type="ARBA" id="ARBA00023082"/>
    </source>
</evidence>
<dbReference type="InterPro" id="IPR036388">
    <property type="entry name" value="WH-like_DNA-bd_sf"/>
</dbReference>
<evidence type="ECO:0000313" key="8">
    <source>
        <dbReference type="Proteomes" id="UP000287910"/>
    </source>
</evidence>
<keyword evidence="4" id="KW-0804">Transcription</keyword>
<evidence type="ECO:0000256" key="4">
    <source>
        <dbReference type="ARBA" id="ARBA00023163"/>
    </source>
</evidence>
<reference evidence="7 8" key="1">
    <citation type="submission" date="2018-12" db="EMBL/GenBank/DDBJ databases">
        <title>Lysinibacillus antri sp. nov., isolated from a cave soil.</title>
        <authorList>
            <person name="Narsing Rao M.P."/>
            <person name="Zhang H."/>
            <person name="Dong Z.-Y."/>
            <person name="Niu X.-K."/>
            <person name="Zhang K."/>
            <person name="Fang B.-Z."/>
            <person name="Kang Y.-Q."/>
            <person name="Xiao M."/>
            <person name="Li W.-J."/>
        </authorList>
    </citation>
    <scope>NUCLEOTIDE SEQUENCE [LARGE SCALE GENOMIC DNA]</scope>
    <source>
        <strain evidence="7 8">SYSU K30002</strain>
    </source>
</reference>
<dbReference type="InterPro" id="IPR013249">
    <property type="entry name" value="RNA_pol_sigma70_r4_t2"/>
</dbReference>
<dbReference type="PANTHER" id="PTHR43133:SF60">
    <property type="entry name" value="RNA POLYMERASE SIGMA FACTOR SIGV"/>
    <property type="match status" value="1"/>
</dbReference>
<name>A0A3S0PSS9_9BACI</name>
<dbReference type="Proteomes" id="UP000287910">
    <property type="component" value="Unassembled WGS sequence"/>
</dbReference>
<accession>A0A3S0PSS9</accession>
<dbReference type="CDD" id="cd06171">
    <property type="entry name" value="Sigma70_r4"/>
    <property type="match status" value="1"/>
</dbReference>
<sequence>MFEELVEAHAESLIQVAYSYVKNKQMAEDIVQDVLIKAFEKQSQFRGDSSYKTYLYKMTINRSYDYLRSWSYRNHLLTNKFSNLFGVQKSVDDFVVLEDERAVIGNEVLKLAPKYREVIILFYFKELKVEEIANILDCSMNTVKTRLSRARNMLKERLGGKLDE</sequence>
<feature type="domain" description="RNA polymerase sigma factor 70 region 4 type 2" evidence="6">
    <location>
        <begin position="108"/>
        <end position="153"/>
    </location>
</feature>
<dbReference type="PANTHER" id="PTHR43133">
    <property type="entry name" value="RNA POLYMERASE ECF-TYPE SIGMA FACTO"/>
    <property type="match status" value="1"/>
</dbReference>
<feature type="domain" description="RNA polymerase sigma-70 region 2" evidence="5">
    <location>
        <begin position="5"/>
        <end position="69"/>
    </location>
</feature>
<dbReference type="InterPro" id="IPR013324">
    <property type="entry name" value="RNA_pol_sigma_r3/r4-like"/>
</dbReference>
<dbReference type="InterPro" id="IPR013325">
    <property type="entry name" value="RNA_pol_sigma_r2"/>
</dbReference>
<dbReference type="InterPro" id="IPR007627">
    <property type="entry name" value="RNA_pol_sigma70_r2"/>
</dbReference>
<keyword evidence="3" id="KW-0731">Sigma factor</keyword>
<comment type="similarity">
    <text evidence="1">Belongs to the sigma-70 factor family. ECF subfamily.</text>
</comment>
<dbReference type="InterPro" id="IPR039425">
    <property type="entry name" value="RNA_pol_sigma-70-like"/>
</dbReference>
<protein>
    <submittedName>
        <fullName evidence="7">Sigma-70 family RNA polymerase sigma factor</fullName>
    </submittedName>
</protein>
<dbReference type="InterPro" id="IPR014284">
    <property type="entry name" value="RNA_pol_sigma-70_dom"/>
</dbReference>
<dbReference type="Gene3D" id="1.10.10.10">
    <property type="entry name" value="Winged helix-like DNA-binding domain superfamily/Winged helix DNA-binding domain"/>
    <property type="match status" value="1"/>
</dbReference>
<dbReference type="SUPFAM" id="SSF88946">
    <property type="entry name" value="Sigma2 domain of RNA polymerase sigma factors"/>
    <property type="match status" value="1"/>
</dbReference>
<comment type="caution">
    <text evidence="7">The sequence shown here is derived from an EMBL/GenBank/DDBJ whole genome shotgun (WGS) entry which is preliminary data.</text>
</comment>
<dbReference type="GO" id="GO:0016987">
    <property type="term" value="F:sigma factor activity"/>
    <property type="evidence" value="ECO:0007669"/>
    <property type="project" value="UniProtKB-KW"/>
</dbReference>
<dbReference type="AlphaFoldDB" id="A0A3S0PSS9"/>
<evidence type="ECO:0000256" key="1">
    <source>
        <dbReference type="ARBA" id="ARBA00010641"/>
    </source>
</evidence>
<keyword evidence="2" id="KW-0805">Transcription regulation</keyword>
<dbReference type="NCBIfam" id="TIGR02937">
    <property type="entry name" value="sigma70-ECF"/>
    <property type="match status" value="1"/>
</dbReference>
<keyword evidence="8" id="KW-1185">Reference proteome</keyword>
<dbReference type="Pfam" id="PF04542">
    <property type="entry name" value="Sigma70_r2"/>
    <property type="match status" value="1"/>
</dbReference>
<dbReference type="SUPFAM" id="SSF88659">
    <property type="entry name" value="Sigma3 and sigma4 domains of RNA polymerase sigma factors"/>
    <property type="match status" value="1"/>
</dbReference>
<evidence type="ECO:0000256" key="2">
    <source>
        <dbReference type="ARBA" id="ARBA00023015"/>
    </source>
</evidence>
<dbReference type="GO" id="GO:0003677">
    <property type="term" value="F:DNA binding"/>
    <property type="evidence" value="ECO:0007669"/>
    <property type="project" value="InterPro"/>
</dbReference>
<gene>
    <name evidence="7" type="ORF">EK386_00760</name>
</gene>
<proteinExistence type="inferred from homology"/>
<dbReference type="GO" id="GO:0006352">
    <property type="term" value="P:DNA-templated transcription initiation"/>
    <property type="evidence" value="ECO:0007669"/>
    <property type="project" value="InterPro"/>
</dbReference>
<dbReference type="EMBL" id="RYYR01000001">
    <property type="protein sequence ID" value="RUL57155.1"/>
    <property type="molecule type" value="Genomic_DNA"/>
</dbReference>
<evidence type="ECO:0000313" key="7">
    <source>
        <dbReference type="EMBL" id="RUL57155.1"/>
    </source>
</evidence>
<organism evidence="7 8">
    <name type="scientific">Lysinibacillus antri</name>
    <dbReference type="NCBI Taxonomy" id="2498145"/>
    <lineage>
        <taxon>Bacteria</taxon>
        <taxon>Bacillati</taxon>
        <taxon>Bacillota</taxon>
        <taxon>Bacilli</taxon>
        <taxon>Bacillales</taxon>
        <taxon>Bacillaceae</taxon>
        <taxon>Lysinibacillus</taxon>
    </lineage>
</organism>
<evidence type="ECO:0000259" key="5">
    <source>
        <dbReference type="Pfam" id="PF04542"/>
    </source>
</evidence>